<feature type="DNA-binding region" description="H-T-H motif" evidence="4">
    <location>
        <begin position="44"/>
        <end position="63"/>
    </location>
</feature>
<dbReference type="Gene3D" id="1.10.10.60">
    <property type="entry name" value="Homeodomain-like"/>
    <property type="match status" value="1"/>
</dbReference>
<dbReference type="Pfam" id="PF17754">
    <property type="entry name" value="TetR_C_14"/>
    <property type="match status" value="1"/>
</dbReference>
<dbReference type="PANTHER" id="PTHR30055:SF238">
    <property type="entry name" value="MYCOFACTOCIN BIOSYNTHESIS TRANSCRIPTIONAL REGULATOR MFTR-RELATED"/>
    <property type="match status" value="1"/>
</dbReference>
<dbReference type="InterPro" id="IPR023772">
    <property type="entry name" value="DNA-bd_HTH_TetR-type_CS"/>
</dbReference>
<dbReference type="RefSeq" id="WP_229841305.1">
    <property type="nucleotide sequence ID" value="NZ_BMQA01000050.1"/>
</dbReference>
<dbReference type="InterPro" id="IPR041347">
    <property type="entry name" value="MftR_C"/>
</dbReference>
<evidence type="ECO:0000256" key="2">
    <source>
        <dbReference type="ARBA" id="ARBA00023125"/>
    </source>
</evidence>
<dbReference type="GO" id="GO:0003700">
    <property type="term" value="F:DNA-binding transcription factor activity"/>
    <property type="evidence" value="ECO:0007669"/>
    <property type="project" value="TreeGrafter"/>
</dbReference>
<name>A0A917LAI2_9ACTN</name>
<dbReference type="Pfam" id="PF00440">
    <property type="entry name" value="TetR_N"/>
    <property type="match status" value="1"/>
</dbReference>
<dbReference type="GO" id="GO:0000976">
    <property type="term" value="F:transcription cis-regulatory region binding"/>
    <property type="evidence" value="ECO:0007669"/>
    <property type="project" value="TreeGrafter"/>
</dbReference>
<dbReference type="InterPro" id="IPR009057">
    <property type="entry name" value="Homeodomain-like_sf"/>
</dbReference>
<reference evidence="6" key="1">
    <citation type="journal article" date="2014" name="Int. J. Syst. Evol. Microbiol.">
        <title>Complete genome sequence of Corynebacterium casei LMG S-19264T (=DSM 44701T), isolated from a smear-ripened cheese.</title>
        <authorList>
            <consortium name="US DOE Joint Genome Institute (JGI-PGF)"/>
            <person name="Walter F."/>
            <person name="Albersmeier A."/>
            <person name="Kalinowski J."/>
            <person name="Ruckert C."/>
        </authorList>
    </citation>
    <scope>NUCLEOTIDE SEQUENCE</scope>
    <source>
        <strain evidence="6">JCM 3086</strain>
    </source>
</reference>
<comment type="caution">
    <text evidence="6">The sequence shown here is derived from an EMBL/GenBank/DDBJ whole genome shotgun (WGS) entry which is preliminary data.</text>
</comment>
<evidence type="ECO:0000313" key="6">
    <source>
        <dbReference type="EMBL" id="GGJ55985.1"/>
    </source>
</evidence>
<sequence>MATSTGMRGRTSGNLGGRPALTSAHRLAEVAQELFLTKGFAETTIADITAAAGVSQRTFFRYFTTKADVLWVETSAEQARLQALLDAAPPEEPYHEVLYRAIPAALHHPPEEHTWALHRAQLLLTAPAVQAQAAARYAEWRASVTRFAAARLDSPPDDLLPTAVGAAALTATLTAHEYWITHPTDDLPTLLERLLQLLIPRPDGSPSGAT</sequence>
<dbReference type="PROSITE" id="PS50977">
    <property type="entry name" value="HTH_TETR_2"/>
    <property type="match status" value="1"/>
</dbReference>
<evidence type="ECO:0000256" key="1">
    <source>
        <dbReference type="ARBA" id="ARBA00023015"/>
    </source>
</evidence>
<dbReference type="PRINTS" id="PR00455">
    <property type="entry name" value="HTHTETR"/>
</dbReference>
<dbReference type="Gene3D" id="1.10.357.10">
    <property type="entry name" value="Tetracycline Repressor, domain 2"/>
    <property type="match status" value="1"/>
</dbReference>
<dbReference type="Proteomes" id="UP000657574">
    <property type="component" value="Unassembled WGS sequence"/>
</dbReference>
<keyword evidence="1" id="KW-0805">Transcription regulation</keyword>
<keyword evidence="2 4" id="KW-0238">DNA-binding</keyword>
<evidence type="ECO:0000259" key="5">
    <source>
        <dbReference type="PROSITE" id="PS50977"/>
    </source>
</evidence>
<dbReference type="PROSITE" id="PS01081">
    <property type="entry name" value="HTH_TETR_1"/>
    <property type="match status" value="1"/>
</dbReference>
<dbReference type="PANTHER" id="PTHR30055">
    <property type="entry name" value="HTH-TYPE TRANSCRIPTIONAL REGULATOR RUTR"/>
    <property type="match status" value="1"/>
</dbReference>
<dbReference type="InterPro" id="IPR050109">
    <property type="entry name" value="HTH-type_TetR-like_transc_reg"/>
</dbReference>
<dbReference type="EMBL" id="BMQA01000050">
    <property type="protein sequence ID" value="GGJ55985.1"/>
    <property type="molecule type" value="Genomic_DNA"/>
</dbReference>
<dbReference type="SUPFAM" id="SSF46689">
    <property type="entry name" value="Homeodomain-like"/>
    <property type="match status" value="1"/>
</dbReference>
<evidence type="ECO:0000256" key="3">
    <source>
        <dbReference type="ARBA" id="ARBA00023163"/>
    </source>
</evidence>
<dbReference type="AlphaFoldDB" id="A0A917LAI2"/>
<reference evidence="6" key="2">
    <citation type="submission" date="2020-09" db="EMBL/GenBank/DDBJ databases">
        <authorList>
            <person name="Sun Q."/>
            <person name="Ohkuma M."/>
        </authorList>
    </citation>
    <scope>NUCLEOTIDE SEQUENCE</scope>
    <source>
        <strain evidence="6">JCM 3086</strain>
    </source>
</reference>
<feature type="domain" description="HTH tetR-type" evidence="5">
    <location>
        <begin position="21"/>
        <end position="81"/>
    </location>
</feature>
<evidence type="ECO:0000313" key="7">
    <source>
        <dbReference type="Proteomes" id="UP000657574"/>
    </source>
</evidence>
<protein>
    <recommendedName>
        <fullName evidence="5">HTH tetR-type domain-containing protein</fullName>
    </recommendedName>
</protein>
<dbReference type="InterPro" id="IPR001647">
    <property type="entry name" value="HTH_TetR"/>
</dbReference>
<gene>
    <name evidence="6" type="ORF">GCM10010121_078210</name>
</gene>
<evidence type="ECO:0000256" key="4">
    <source>
        <dbReference type="PROSITE-ProRule" id="PRU00335"/>
    </source>
</evidence>
<proteinExistence type="predicted"/>
<keyword evidence="7" id="KW-1185">Reference proteome</keyword>
<organism evidence="6 7">
    <name type="scientific">Streptomyces brasiliensis</name>
    <dbReference type="NCBI Taxonomy" id="1954"/>
    <lineage>
        <taxon>Bacteria</taxon>
        <taxon>Bacillati</taxon>
        <taxon>Actinomycetota</taxon>
        <taxon>Actinomycetes</taxon>
        <taxon>Kitasatosporales</taxon>
        <taxon>Streptomycetaceae</taxon>
        <taxon>Streptomyces</taxon>
    </lineage>
</organism>
<keyword evidence="3" id="KW-0804">Transcription</keyword>
<accession>A0A917LAI2</accession>